<dbReference type="Pfam" id="PF13456">
    <property type="entry name" value="RVT_3"/>
    <property type="match status" value="1"/>
</dbReference>
<dbReference type="InterPro" id="IPR000477">
    <property type="entry name" value="RT_dom"/>
</dbReference>
<dbReference type="CDD" id="cd06222">
    <property type="entry name" value="RNase_H_like"/>
    <property type="match status" value="1"/>
</dbReference>
<dbReference type="Proteomes" id="UP000436088">
    <property type="component" value="Unassembled WGS sequence"/>
</dbReference>
<dbReference type="Gene3D" id="3.30.420.10">
    <property type="entry name" value="Ribonuclease H-like superfamily/Ribonuclease H"/>
    <property type="match status" value="1"/>
</dbReference>
<feature type="region of interest" description="Disordered" evidence="1">
    <location>
        <begin position="1"/>
        <end position="27"/>
    </location>
</feature>
<feature type="compositionally biased region" description="Polar residues" evidence="1">
    <location>
        <begin position="260"/>
        <end position="273"/>
    </location>
</feature>
<feature type="region of interest" description="Disordered" evidence="1">
    <location>
        <begin position="225"/>
        <end position="273"/>
    </location>
</feature>
<evidence type="ECO:0000256" key="1">
    <source>
        <dbReference type="SAM" id="MobiDB-lite"/>
    </source>
</evidence>
<evidence type="ECO:0000259" key="2">
    <source>
        <dbReference type="Pfam" id="PF00078"/>
    </source>
</evidence>
<evidence type="ECO:0000259" key="3">
    <source>
        <dbReference type="Pfam" id="PF13456"/>
    </source>
</evidence>
<sequence length="1130" mass="126670">MASTELSAALSVETSKEPPAISNTTRTVRLEPPNEGMIQDIEMATGEQESLPQSYASALSGKSIGTNGSNDHPVDDEEDRDISVDDIITGTCNGLPFIRFSDKAYELMEASMVRTVVLKLLVRNIGLNALTNKTYALWRLRQPFTLMDLENAYFSLDSNLMKTSSCMGSISRPSGVHVYEENSQSSVVLWAVLQALSPNRLLPRLTNLWPKPTVPGWSWNGALAEKPHGKGKKISPVGANQGVKNRVSTSSTYPKHADKSTSTPVGPRNNTQRSNIQAVKASGVETIHVPALMHDLADQEKVHELNVHDAMQRSSQPQLTTHVNHPTMNTTKMQNSQDASVGRGCKSRSYWLRRGHLVALEHASLRCDCGFPFAIHALPGSLQEISTPFSLAMKRDEVPGAVALLILSLPLLCLGTRTLMGMSSKRKKIIRQLASIQAAMDRTSNDNLSTKEMEVWTKLEDVLDHEELLWQQKSKSDWILEEDRYTKFYHSRAISRRRLNRIQALKISTGVSLKLSSSDIDPLNDAWGTVGDSVCTWVKDLDLCFPNSLLRSSRNITDNILVAQEVVHLMRIKKGKTKWMAIKVDLKKEYDRVGREFLAGSVADIGCPVNIQRIIMELVLSSSMQILWNGSLSDEFKPSRGVRQGCPLSPYLCVIHGKTRANLDQVNLVGAILDQFSTFSGHKVNSSKIRCSSLLIPRKMRRSGSLSPSVFSVPLILANLGMPLLHKRVIKSTFEFIIDKFRKKLNGWVATKLSLAGRVTLAHSTLLAIPNYFMQTIAIPKGVCDRMEQIVRRFIWGGTRNTLKAYLVNWQTCCKPPSHGGLGIHPLRAQNEAFLTKLGFTFLMKPDTLWAQIMRSEYKVNESVPLYLNAKTSSFVWKSLAHEWPYIRDNINWSVGNDPMQLTGILLTQCLEYPSSLTRDNVWNTAWGFDGPQRVCHFLWLVIRSRLMTIVERNRRGLTADPRSHTASALFSKPLMVWLHENLAKSLGVRTQQCELPLETYVWDFNLEALETKKQFSACSSPSSPRTTHWNPSPDGFLKLNTDGAVNRAKLKDSMGGVQRDMNGAWVARYSRNIGRCSGFQVELWTVLDALALAWNRGIRHLIVELDNLEAVRRLNTPAQINETMMLRRI</sequence>
<evidence type="ECO:0008006" key="6">
    <source>
        <dbReference type="Google" id="ProtNLM"/>
    </source>
</evidence>
<feature type="compositionally biased region" description="Polar residues" evidence="1">
    <location>
        <begin position="242"/>
        <end position="253"/>
    </location>
</feature>
<reference evidence="4" key="1">
    <citation type="submission" date="2019-09" db="EMBL/GenBank/DDBJ databases">
        <title>Draft genome information of white flower Hibiscus syriacus.</title>
        <authorList>
            <person name="Kim Y.-M."/>
        </authorList>
    </citation>
    <scope>NUCLEOTIDE SEQUENCE [LARGE SCALE GENOMIC DNA]</scope>
    <source>
        <strain evidence="4">YM2019G1</strain>
    </source>
</reference>
<proteinExistence type="predicted"/>
<dbReference type="PANTHER" id="PTHR33116:SF86">
    <property type="entry name" value="REVERSE TRANSCRIPTASE DOMAIN-CONTAINING PROTEIN"/>
    <property type="match status" value="1"/>
</dbReference>
<feature type="domain" description="RNase H type-1" evidence="3">
    <location>
        <begin position="1041"/>
        <end position="1123"/>
    </location>
</feature>
<dbReference type="InterPro" id="IPR036397">
    <property type="entry name" value="RNaseH_sf"/>
</dbReference>
<dbReference type="GO" id="GO:0003676">
    <property type="term" value="F:nucleic acid binding"/>
    <property type="evidence" value="ECO:0007669"/>
    <property type="project" value="InterPro"/>
</dbReference>
<evidence type="ECO:0000313" key="5">
    <source>
        <dbReference type="Proteomes" id="UP000436088"/>
    </source>
</evidence>
<dbReference type="PANTHER" id="PTHR33116">
    <property type="entry name" value="REVERSE TRANSCRIPTASE ZINC-BINDING DOMAIN-CONTAINING PROTEIN-RELATED-RELATED"/>
    <property type="match status" value="1"/>
</dbReference>
<keyword evidence="5" id="KW-1185">Reference proteome</keyword>
<gene>
    <name evidence="4" type="ORF">F3Y22_tig00110187pilonHSYRG00036</name>
</gene>
<name>A0A6A3BD46_HIBSY</name>
<feature type="region of interest" description="Disordered" evidence="1">
    <location>
        <begin position="59"/>
        <end position="78"/>
    </location>
</feature>
<dbReference type="GO" id="GO:0004523">
    <property type="term" value="F:RNA-DNA hybrid ribonuclease activity"/>
    <property type="evidence" value="ECO:0007669"/>
    <property type="project" value="InterPro"/>
</dbReference>
<organism evidence="4 5">
    <name type="scientific">Hibiscus syriacus</name>
    <name type="common">Rose of Sharon</name>
    <dbReference type="NCBI Taxonomy" id="106335"/>
    <lineage>
        <taxon>Eukaryota</taxon>
        <taxon>Viridiplantae</taxon>
        <taxon>Streptophyta</taxon>
        <taxon>Embryophyta</taxon>
        <taxon>Tracheophyta</taxon>
        <taxon>Spermatophyta</taxon>
        <taxon>Magnoliopsida</taxon>
        <taxon>eudicotyledons</taxon>
        <taxon>Gunneridae</taxon>
        <taxon>Pentapetalae</taxon>
        <taxon>rosids</taxon>
        <taxon>malvids</taxon>
        <taxon>Malvales</taxon>
        <taxon>Malvaceae</taxon>
        <taxon>Malvoideae</taxon>
        <taxon>Hibiscus</taxon>
    </lineage>
</organism>
<dbReference type="InterPro" id="IPR044730">
    <property type="entry name" value="RNase_H-like_dom_plant"/>
</dbReference>
<dbReference type="InterPro" id="IPR002156">
    <property type="entry name" value="RNaseH_domain"/>
</dbReference>
<evidence type="ECO:0000313" key="4">
    <source>
        <dbReference type="EMBL" id="KAE8714784.1"/>
    </source>
</evidence>
<accession>A0A6A3BD46</accession>
<comment type="caution">
    <text evidence="4">The sequence shown here is derived from an EMBL/GenBank/DDBJ whole genome shotgun (WGS) entry which is preliminary data.</text>
</comment>
<protein>
    <recommendedName>
        <fullName evidence="6">RNase H type-1 domain-containing protein</fullName>
    </recommendedName>
</protein>
<feature type="domain" description="Reverse transcriptase" evidence="2">
    <location>
        <begin position="549"/>
        <end position="655"/>
    </location>
</feature>
<dbReference type="EMBL" id="VEPZ02000867">
    <property type="protein sequence ID" value="KAE8714784.1"/>
    <property type="molecule type" value="Genomic_DNA"/>
</dbReference>
<dbReference type="AlphaFoldDB" id="A0A6A3BD46"/>
<dbReference type="Pfam" id="PF00078">
    <property type="entry name" value="RVT_1"/>
    <property type="match status" value="1"/>
</dbReference>